<sequence length="428" mass="46539">MFPGRHFISLSIKNLKCYNKTNRLTTGRGMMQHDGYTIRNLQFWKIVLGLGFASVFIFAAMYSMQPLLPLFTKEFGISVSYASMAMSMTTMGLIVGLIVLGFFSDRNGRKVYVYLSLLGSVVPFLIIANTDSFLLIVILRFIQGFALAGVPAAALAYISEEVHKNFTNIATALYISFNSLGGMIGRFLTGFIAEQASWQMSLYILSIFGTILFVILLLTLPKSRNFVPSDTTFAKDIEGIVFHLKNPALLIVFGLGIVLQLSFTGVWTYLPFHLIAPPYSLSLETISYLYLAYGFGVVGAPLAGWLSGKFGLRNVRLAGIGLLAVGIGMTALAPLAFIIVGLCIVCLGFFTAHSLTAASVSKEATHHKGSAASLYLVSYYVGVAMGSTLLSPLYDGVGWGGLIVFTAILPVVYVGLIRIRQRNKNRAA</sequence>
<dbReference type="Proteomes" id="UP001596071">
    <property type="component" value="Unassembled WGS sequence"/>
</dbReference>
<dbReference type="Pfam" id="PF07690">
    <property type="entry name" value="MFS_1"/>
    <property type="match status" value="1"/>
</dbReference>
<feature type="transmembrane region" description="Helical" evidence="8">
    <location>
        <begin position="169"/>
        <end position="188"/>
    </location>
</feature>
<dbReference type="EMBL" id="JBHSNP010000024">
    <property type="protein sequence ID" value="MFC5603727.1"/>
    <property type="molecule type" value="Genomic_DNA"/>
</dbReference>
<feature type="transmembrane region" description="Helical" evidence="8">
    <location>
        <begin position="338"/>
        <end position="360"/>
    </location>
</feature>
<keyword evidence="11" id="KW-1185">Reference proteome</keyword>
<dbReference type="InterPro" id="IPR036259">
    <property type="entry name" value="MFS_trans_sf"/>
</dbReference>
<feature type="transmembrane region" description="Helical" evidence="8">
    <location>
        <begin position="134"/>
        <end position="157"/>
    </location>
</feature>
<evidence type="ECO:0000256" key="4">
    <source>
        <dbReference type="ARBA" id="ARBA00022475"/>
    </source>
</evidence>
<gene>
    <name evidence="10" type="ORF">ACFPTP_10900</name>
</gene>
<keyword evidence="6 8" id="KW-1133">Transmembrane helix</keyword>
<evidence type="ECO:0000259" key="9">
    <source>
        <dbReference type="PROSITE" id="PS50850"/>
    </source>
</evidence>
<feature type="domain" description="Major facilitator superfamily (MFS) profile" evidence="9">
    <location>
        <begin position="46"/>
        <end position="424"/>
    </location>
</feature>
<keyword evidence="5 8" id="KW-0812">Transmembrane</keyword>
<feature type="transmembrane region" description="Helical" evidence="8">
    <location>
        <begin position="111"/>
        <end position="128"/>
    </location>
</feature>
<comment type="subcellular location">
    <subcellularLocation>
        <location evidence="1">Cell membrane</location>
        <topology evidence="1">Multi-pass membrane protein</topology>
    </subcellularLocation>
</comment>
<feature type="transmembrane region" description="Helical" evidence="8">
    <location>
        <begin position="43"/>
        <end position="64"/>
    </location>
</feature>
<keyword evidence="3" id="KW-0813">Transport</keyword>
<feature type="transmembrane region" description="Helical" evidence="8">
    <location>
        <begin position="396"/>
        <end position="416"/>
    </location>
</feature>
<evidence type="ECO:0000256" key="6">
    <source>
        <dbReference type="ARBA" id="ARBA00022989"/>
    </source>
</evidence>
<evidence type="ECO:0000256" key="7">
    <source>
        <dbReference type="ARBA" id="ARBA00023136"/>
    </source>
</evidence>
<evidence type="ECO:0000256" key="3">
    <source>
        <dbReference type="ARBA" id="ARBA00022448"/>
    </source>
</evidence>
<feature type="transmembrane region" description="Helical" evidence="8">
    <location>
        <begin position="200"/>
        <end position="220"/>
    </location>
</feature>
<keyword evidence="7 8" id="KW-0472">Membrane</keyword>
<evidence type="ECO:0000256" key="2">
    <source>
        <dbReference type="ARBA" id="ARBA00008335"/>
    </source>
</evidence>
<protein>
    <submittedName>
        <fullName evidence="10">MFS transporter</fullName>
    </submittedName>
</protein>
<organism evidence="10 11">
    <name type="scientific">Sporosarcina koreensis</name>
    <dbReference type="NCBI Taxonomy" id="334735"/>
    <lineage>
        <taxon>Bacteria</taxon>
        <taxon>Bacillati</taxon>
        <taxon>Bacillota</taxon>
        <taxon>Bacilli</taxon>
        <taxon>Bacillales</taxon>
        <taxon>Caryophanaceae</taxon>
        <taxon>Sporosarcina</taxon>
    </lineage>
</organism>
<dbReference type="PANTHER" id="PTHR43271:SF2">
    <property type="entry name" value="BLL2771 PROTEIN"/>
    <property type="match status" value="1"/>
</dbReference>
<evidence type="ECO:0000313" key="11">
    <source>
        <dbReference type="Proteomes" id="UP001596071"/>
    </source>
</evidence>
<reference evidence="11" key="1">
    <citation type="journal article" date="2019" name="Int. J. Syst. Evol. Microbiol.">
        <title>The Global Catalogue of Microorganisms (GCM) 10K type strain sequencing project: providing services to taxonomists for standard genome sequencing and annotation.</title>
        <authorList>
            <consortium name="The Broad Institute Genomics Platform"/>
            <consortium name="The Broad Institute Genome Sequencing Center for Infectious Disease"/>
            <person name="Wu L."/>
            <person name="Ma J."/>
        </authorList>
    </citation>
    <scope>NUCLEOTIDE SEQUENCE [LARGE SCALE GENOMIC DNA]</scope>
    <source>
        <strain evidence="11">KACC 11299</strain>
    </source>
</reference>
<dbReference type="CDD" id="cd17324">
    <property type="entry name" value="MFS_NepI_like"/>
    <property type="match status" value="1"/>
</dbReference>
<dbReference type="InterPro" id="IPR020846">
    <property type="entry name" value="MFS_dom"/>
</dbReference>
<keyword evidence="4" id="KW-1003">Cell membrane</keyword>
<dbReference type="RefSeq" id="WP_381444674.1">
    <property type="nucleotide sequence ID" value="NZ_JBHSNP010000024.1"/>
</dbReference>
<feature type="transmembrane region" description="Helical" evidence="8">
    <location>
        <begin position="372"/>
        <end position="390"/>
    </location>
</feature>
<evidence type="ECO:0000256" key="8">
    <source>
        <dbReference type="SAM" id="Phobius"/>
    </source>
</evidence>
<feature type="transmembrane region" description="Helical" evidence="8">
    <location>
        <begin position="84"/>
        <end position="104"/>
    </location>
</feature>
<feature type="transmembrane region" description="Helical" evidence="8">
    <location>
        <begin position="248"/>
        <end position="270"/>
    </location>
</feature>
<dbReference type="PANTHER" id="PTHR43271">
    <property type="entry name" value="BLL2771 PROTEIN"/>
    <property type="match status" value="1"/>
</dbReference>
<accession>A0ABW0TY94</accession>
<dbReference type="Gene3D" id="1.20.1250.20">
    <property type="entry name" value="MFS general substrate transporter like domains"/>
    <property type="match status" value="1"/>
</dbReference>
<name>A0ABW0TY94_9BACL</name>
<evidence type="ECO:0000256" key="5">
    <source>
        <dbReference type="ARBA" id="ARBA00022692"/>
    </source>
</evidence>
<proteinExistence type="inferred from homology"/>
<dbReference type="SUPFAM" id="SSF103473">
    <property type="entry name" value="MFS general substrate transporter"/>
    <property type="match status" value="1"/>
</dbReference>
<comment type="caution">
    <text evidence="10">The sequence shown here is derived from an EMBL/GenBank/DDBJ whole genome shotgun (WGS) entry which is preliminary data.</text>
</comment>
<feature type="transmembrane region" description="Helical" evidence="8">
    <location>
        <begin position="315"/>
        <end position="332"/>
    </location>
</feature>
<dbReference type="InterPro" id="IPR011701">
    <property type="entry name" value="MFS"/>
</dbReference>
<evidence type="ECO:0000313" key="10">
    <source>
        <dbReference type="EMBL" id="MFC5603727.1"/>
    </source>
</evidence>
<evidence type="ECO:0000256" key="1">
    <source>
        <dbReference type="ARBA" id="ARBA00004651"/>
    </source>
</evidence>
<dbReference type="PROSITE" id="PS50850">
    <property type="entry name" value="MFS"/>
    <property type="match status" value="1"/>
</dbReference>
<feature type="transmembrane region" description="Helical" evidence="8">
    <location>
        <begin position="290"/>
        <end position="308"/>
    </location>
</feature>
<comment type="similarity">
    <text evidence="2">Belongs to the major facilitator superfamily.</text>
</comment>